<dbReference type="InterPro" id="IPR004803">
    <property type="entry name" value="TGT"/>
</dbReference>
<comment type="caution">
    <text evidence="9">The sequence shown here is derived from an EMBL/GenBank/DDBJ whole genome shotgun (WGS) entry which is preliminary data.</text>
</comment>
<gene>
    <name evidence="9" type="ORF">BCR44DRAFT_125462</name>
</gene>
<dbReference type="NCBIfam" id="TIGR00430">
    <property type="entry name" value="Q_tRNA_tgt"/>
    <property type="match status" value="1"/>
</dbReference>
<feature type="active site" description="Proton acceptor" evidence="6">
    <location>
        <position position="97"/>
    </location>
</feature>
<dbReference type="PANTHER" id="PTHR43530:SF1">
    <property type="entry name" value="QUEUINE TRNA-RIBOSYLTRANSFERASE CATALYTIC SUBUNIT 1"/>
    <property type="match status" value="1"/>
</dbReference>
<dbReference type="PANTHER" id="PTHR43530">
    <property type="entry name" value="QUEUINE TRNA-RIBOSYLTRANSFERASE CATALYTIC SUBUNIT 1"/>
    <property type="match status" value="1"/>
</dbReference>
<comment type="similarity">
    <text evidence="6">Belongs to the queuine tRNA-ribosyltransferase family.</text>
</comment>
<evidence type="ECO:0000256" key="4">
    <source>
        <dbReference type="ARBA" id="ARBA00022723"/>
    </source>
</evidence>
<dbReference type="SUPFAM" id="SSF51713">
    <property type="entry name" value="tRNA-guanine transglycosylase"/>
    <property type="match status" value="1"/>
</dbReference>
<comment type="subcellular location">
    <subcellularLocation>
        <location evidence="6">Cytoplasm</location>
    </subcellularLocation>
</comment>
<evidence type="ECO:0000313" key="9">
    <source>
        <dbReference type="EMBL" id="ORZ37467.1"/>
    </source>
</evidence>
<dbReference type="EC" id="2.4.2.64" evidence="6"/>
<reference evidence="9 10" key="1">
    <citation type="submission" date="2016-07" db="EMBL/GenBank/DDBJ databases">
        <title>Pervasive Adenine N6-methylation of Active Genes in Fungi.</title>
        <authorList>
            <consortium name="DOE Joint Genome Institute"/>
            <person name="Mondo S.J."/>
            <person name="Dannebaum R.O."/>
            <person name="Kuo R.C."/>
            <person name="Labutti K."/>
            <person name="Haridas S."/>
            <person name="Kuo A."/>
            <person name="Salamov A."/>
            <person name="Ahrendt S.R."/>
            <person name="Lipzen A."/>
            <person name="Sullivan W."/>
            <person name="Andreopoulos W.B."/>
            <person name="Clum A."/>
            <person name="Lindquist E."/>
            <person name="Daum C."/>
            <person name="Ramamoorthy G.K."/>
            <person name="Gryganskyi A."/>
            <person name="Culley D."/>
            <person name="Magnuson J.K."/>
            <person name="James T.Y."/>
            <person name="O'Malley M.A."/>
            <person name="Stajich J.E."/>
            <person name="Spatafora J.W."/>
            <person name="Visel A."/>
            <person name="Grigoriev I.V."/>
        </authorList>
    </citation>
    <scope>NUCLEOTIDE SEQUENCE [LARGE SCALE GENOMIC DNA]</scope>
    <source>
        <strain evidence="9 10">PL171</strain>
    </source>
</reference>
<feature type="region of interest" description="Disordered" evidence="7">
    <location>
        <begin position="397"/>
        <end position="419"/>
    </location>
</feature>
<feature type="binding site" evidence="6">
    <location>
        <position position="152"/>
    </location>
    <ligand>
        <name>substrate</name>
    </ligand>
</feature>
<dbReference type="AlphaFoldDB" id="A0A1Y2HS90"/>
<protein>
    <recommendedName>
        <fullName evidence="6">Queuine tRNA-ribosyltransferase catalytic subunit 1</fullName>
        <ecNumber evidence="6">2.4.2.64</ecNumber>
    </recommendedName>
    <alternativeName>
        <fullName evidence="6">Guanine insertion enzyme</fullName>
    </alternativeName>
    <alternativeName>
        <fullName evidence="6">tRNA-guanine transglycosylase</fullName>
    </alternativeName>
</protein>
<feature type="binding site" evidence="6">
    <location>
        <position position="315"/>
    </location>
    <ligand>
        <name>Zn(2+)</name>
        <dbReference type="ChEBI" id="CHEBI:29105"/>
    </ligand>
</feature>
<feature type="domain" description="tRNA-guanine(15) transglycosylase-like" evidence="8">
    <location>
        <begin position="18"/>
        <end position="373"/>
    </location>
</feature>
<dbReference type="NCBIfam" id="TIGR00449">
    <property type="entry name" value="tgt_general"/>
    <property type="match status" value="1"/>
</dbReference>
<feature type="binding site" evidence="6">
    <location>
        <begin position="97"/>
        <end position="101"/>
    </location>
    <ligand>
        <name>substrate</name>
    </ligand>
</feature>
<dbReference type="HAMAP" id="MF_00168">
    <property type="entry name" value="Q_tRNA_Tgt"/>
    <property type="match status" value="1"/>
</dbReference>
<proteinExistence type="inferred from homology"/>
<organism evidence="9 10">
    <name type="scientific">Catenaria anguillulae PL171</name>
    <dbReference type="NCBI Taxonomy" id="765915"/>
    <lineage>
        <taxon>Eukaryota</taxon>
        <taxon>Fungi</taxon>
        <taxon>Fungi incertae sedis</taxon>
        <taxon>Blastocladiomycota</taxon>
        <taxon>Blastocladiomycetes</taxon>
        <taxon>Blastocladiales</taxon>
        <taxon>Catenariaceae</taxon>
        <taxon>Catenaria</taxon>
    </lineage>
</organism>
<keyword evidence="5 6" id="KW-0862">Zinc</keyword>
<dbReference type="Gene3D" id="3.20.20.105">
    <property type="entry name" value="Queuine tRNA-ribosyltransferase-like"/>
    <property type="match status" value="1"/>
</dbReference>
<dbReference type="EMBL" id="MCFL01000012">
    <property type="protein sequence ID" value="ORZ37467.1"/>
    <property type="molecule type" value="Genomic_DNA"/>
</dbReference>
<dbReference type="GO" id="GO:0005829">
    <property type="term" value="C:cytosol"/>
    <property type="evidence" value="ECO:0007669"/>
    <property type="project" value="TreeGrafter"/>
</dbReference>
<evidence type="ECO:0000259" key="8">
    <source>
        <dbReference type="Pfam" id="PF01702"/>
    </source>
</evidence>
<name>A0A1Y2HS90_9FUNG</name>
<comment type="catalytic activity">
    <reaction evidence="6">
        <text>guanosine(34) in tRNA + queuine = queuosine(34) in tRNA + guanine</text>
        <dbReference type="Rhea" id="RHEA:16633"/>
        <dbReference type="Rhea" id="RHEA-COMP:10341"/>
        <dbReference type="Rhea" id="RHEA-COMP:18571"/>
        <dbReference type="ChEBI" id="CHEBI:16235"/>
        <dbReference type="ChEBI" id="CHEBI:17433"/>
        <dbReference type="ChEBI" id="CHEBI:74269"/>
        <dbReference type="ChEBI" id="CHEBI:194431"/>
        <dbReference type="EC" id="2.4.2.64"/>
    </reaction>
</comment>
<evidence type="ECO:0000256" key="1">
    <source>
        <dbReference type="ARBA" id="ARBA00022676"/>
    </source>
</evidence>
<dbReference type="Proteomes" id="UP000193411">
    <property type="component" value="Unassembled WGS sequence"/>
</dbReference>
<keyword evidence="10" id="KW-1185">Reference proteome</keyword>
<keyword evidence="1 6" id="KW-0328">Glycosyltransferase</keyword>
<dbReference type="Pfam" id="PF01702">
    <property type="entry name" value="TGT"/>
    <property type="match status" value="1"/>
</dbReference>
<dbReference type="STRING" id="765915.A0A1Y2HS90"/>
<evidence type="ECO:0000256" key="3">
    <source>
        <dbReference type="ARBA" id="ARBA00022694"/>
    </source>
</evidence>
<comment type="subunit">
    <text evidence="6">Heterodimer of a catalytic subunit and an accessory subunit.</text>
</comment>
<evidence type="ECO:0000256" key="6">
    <source>
        <dbReference type="HAMAP-Rule" id="MF_03218"/>
    </source>
</evidence>
<feature type="binding site" evidence="6">
    <location>
        <position position="310"/>
    </location>
    <ligand>
        <name>Zn(2+)</name>
        <dbReference type="ChEBI" id="CHEBI:29105"/>
    </ligand>
</feature>
<feature type="region of interest" description="RNA binding" evidence="6">
    <location>
        <begin position="253"/>
        <end position="259"/>
    </location>
</feature>
<feature type="active site" description="Nucleophile" evidence="6">
    <location>
        <position position="272"/>
    </location>
</feature>
<evidence type="ECO:0000313" key="10">
    <source>
        <dbReference type="Proteomes" id="UP000193411"/>
    </source>
</evidence>
<sequence>MSGSPALKHTIIAKCPVSKARVSHMQLPHFTAHLPQFMPVGTKATMKGLTSKQLEDLDIHTLLCNTYHMALKPGQETLDDVGGVHKWMGWKRNMLTDSGGFQMVSLMDLSTVTEDGVEFSSPYDPDVRIMLTPERSIDIQNSIGSDIMMQLDDVVNPMTPRDRIEEAMWRSIRWLDRCILANRNPDRQNLFPIIQGGLHPDLRRICIEEMVKRDAPGYAIGGLSGGEAKSEFWRVVSLCTDLLPENKPRYCMGIGYALDLVVCTSLGVDMFDCVFPTRTARFGNALVPWGSMSLKNAQFKDDHRPIDPDCPCPTCKTYPRSYLHRIVTRETTACHLVTVHNITYQMRLMRGMRQAILDQRFPEFVHKFCKDMYPRGNVPKWAVEAFASVGIEVESVGEEMGGQQEQAVTRGGPFEEHDE</sequence>
<keyword evidence="4 6" id="KW-0479">Metal-binding</keyword>
<feature type="region of interest" description="RNA binding; important for wobble base 34 recognition" evidence="6">
    <location>
        <begin position="277"/>
        <end position="281"/>
    </location>
</feature>
<feature type="binding site" evidence="6">
    <location>
        <position position="222"/>
    </location>
    <ligand>
        <name>substrate</name>
    </ligand>
</feature>
<comment type="function">
    <text evidence="6">Catalytic subunit of the queuine tRNA-ribosyltransferase (TGT) that catalyzes the base-exchange of a guanine (G) residue with queuine (Q) at position 34 (anticodon wobble position) in tRNAs with GU(N) anticodons (tRNA-Asp, -Asn, -His and -Tyr), resulting in the hypermodified nucleoside queuosine (7-(((4,5-cis-dihydroxy-2-cyclopenten-1-yl)amino)methyl)-7-deazaguanosine). Catalysis occurs through a double-displacement mechanism. The nucleophile active site attacks the C1' of nucleotide 34 to detach the guanine base from the RNA, forming a covalent enzyme-RNA intermediate. The proton acceptor active site deprotonates the incoming queuine, allowing a nucleophilic attack on the C1' of the ribose to form the product.</text>
</comment>
<keyword evidence="3 6" id="KW-0819">tRNA processing</keyword>
<dbReference type="InterPro" id="IPR036511">
    <property type="entry name" value="TGT-like_sf"/>
</dbReference>
<dbReference type="OrthoDB" id="10249838at2759"/>
<keyword evidence="6" id="KW-0963">Cytoplasm</keyword>
<dbReference type="GO" id="GO:0046872">
    <property type="term" value="F:metal ion binding"/>
    <property type="evidence" value="ECO:0007669"/>
    <property type="project" value="UniProtKB-KW"/>
</dbReference>
<feature type="binding site" evidence="6">
    <location>
        <position position="340"/>
    </location>
    <ligand>
        <name>Zn(2+)</name>
        <dbReference type="ChEBI" id="CHEBI:29105"/>
    </ligand>
</feature>
<evidence type="ECO:0000256" key="5">
    <source>
        <dbReference type="ARBA" id="ARBA00022833"/>
    </source>
</evidence>
<evidence type="ECO:0000256" key="7">
    <source>
        <dbReference type="SAM" id="MobiDB-lite"/>
    </source>
</evidence>
<dbReference type="GO" id="GO:0008479">
    <property type="term" value="F:tRNA-guanosine(34) queuine transglycosylase activity"/>
    <property type="evidence" value="ECO:0007669"/>
    <property type="project" value="UniProtKB-UniRule"/>
</dbReference>
<evidence type="ECO:0000256" key="2">
    <source>
        <dbReference type="ARBA" id="ARBA00022679"/>
    </source>
</evidence>
<comment type="cofactor">
    <cofactor evidence="6">
        <name>Zn(2+)</name>
        <dbReference type="ChEBI" id="CHEBI:29105"/>
    </cofactor>
</comment>
<feature type="binding site" evidence="6">
    <location>
        <position position="195"/>
    </location>
    <ligand>
        <name>substrate</name>
    </ligand>
</feature>
<dbReference type="GO" id="GO:0006400">
    <property type="term" value="P:tRNA modification"/>
    <property type="evidence" value="ECO:0007669"/>
    <property type="project" value="InterPro"/>
</dbReference>
<dbReference type="InterPro" id="IPR002616">
    <property type="entry name" value="tRNA_ribo_trans-like"/>
</dbReference>
<feature type="binding site" evidence="6">
    <location>
        <position position="312"/>
    </location>
    <ligand>
        <name>Zn(2+)</name>
        <dbReference type="ChEBI" id="CHEBI:29105"/>
    </ligand>
</feature>
<keyword evidence="2 6" id="KW-0808">Transferase</keyword>
<accession>A0A1Y2HS90</accession>